<dbReference type="CDD" id="cd04301">
    <property type="entry name" value="NAT_SF"/>
    <property type="match status" value="1"/>
</dbReference>
<dbReference type="InterPro" id="IPR000182">
    <property type="entry name" value="GNAT_dom"/>
</dbReference>
<dbReference type="InterPro" id="IPR016181">
    <property type="entry name" value="Acyl_CoA_acyltransferase"/>
</dbReference>
<dbReference type="PROSITE" id="PS51186">
    <property type="entry name" value="GNAT"/>
    <property type="match status" value="1"/>
</dbReference>
<accession>A0A229P1C4</accession>
<dbReference type="EMBL" id="NMUQ01000001">
    <property type="protein sequence ID" value="OXM15940.1"/>
    <property type="molecule type" value="Genomic_DNA"/>
</dbReference>
<protein>
    <submittedName>
        <fullName evidence="4">GNAT family N-acetyltransferase</fullName>
    </submittedName>
</protein>
<dbReference type="PRINTS" id="PR01754">
    <property type="entry name" value="SACTRNSFRASE"/>
</dbReference>
<reference evidence="4 5" key="1">
    <citation type="submission" date="2017-07" db="EMBL/GenBank/DDBJ databases">
        <title>Paenibacillus herberti R33 genome sequencing and assembly.</title>
        <authorList>
            <person name="Su W."/>
        </authorList>
    </citation>
    <scope>NUCLEOTIDE SEQUENCE [LARGE SCALE GENOMIC DNA]</scope>
    <source>
        <strain evidence="4 5">R33</strain>
    </source>
</reference>
<organism evidence="4 5">
    <name type="scientific">Paenibacillus herberti</name>
    <dbReference type="NCBI Taxonomy" id="1619309"/>
    <lineage>
        <taxon>Bacteria</taxon>
        <taxon>Bacillati</taxon>
        <taxon>Bacillota</taxon>
        <taxon>Bacilli</taxon>
        <taxon>Bacillales</taxon>
        <taxon>Paenibacillaceae</taxon>
        <taxon>Paenibacillus</taxon>
    </lineage>
</organism>
<evidence type="ECO:0000256" key="1">
    <source>
        <dbReference type="ARBA" id="ARBA00022679"/>
    </source>
</evidence>
<proteinExistence type="predicted"/>
<dbReference type="InterPro" id="IPR050680">
    <property type="entry name" value="YpeA/RimI_acetyltransf"/>
</dbReference>
<comment type="caution">
    <text evidence="4">The sequence shown here is derived from an EMBL/GenBank/DDBJ whole genome shotgun (WGS) entry which is preliminary data.</text>
</comment>
<sequence>MNLKPTIVLKPLSSELIEDIRVTNEPFTLIGRIVPQLQNGKWSYEEQLFDEPKDIRFPDDQLNWEDYIDQENKALFLAYIGSTCIGQIRVVRDWTRFGYIENIATTREYRRTGVSKLLLERAEAWAKDKKLVGLSLEAQDDNLVACRFYAKHGFVLGGADLLKHTGSVIDTALYWYKMFDELS</sequence>
<keyword evidence="2" id="KW-0012">Acyltransferase</keyword>
<dbReference type="Proteomes" id="UP000215145">
    <property type="component" value="Unassembled WGS sequence"/>
</dbReference>
<dbReference type="Gene3D" id="3.40.630.30">
    <property type="match status" value="1"/>
</dbReference>
<keyword evidence="5" id="KW-1185">Reference proteome</keyword>
<evidence type="ECO:0000313" key="4">
    <source>
        <dbReference type="EMBL" id="OXM15940.1"/>
    </source>
</evidence>
<dbReference type="GO" id="GO:0016747">
    <property type="term" value="F:acyltransferase activity, transferring groups other than amino-acyl groups"/>
    <property type="evidence" value="ECO:0007669"/>
    <property type="project" value="InterPro"/>
</dbReference>
<dbReference type="InterPro" id="IPR008125">
    <property type="entry name" value="Streptothricin_AcTrfase"/>
</dbReference>
<dbReference type="Pfam" id="PF00583">
    <property type="entry name" value="Acetyltransf_1"/>
    <property type="match status" value="1"/>
</dbReference>
<gene>
    <name evidence="4" type="ORF">CGZ75_04320</name>
</gene>
<dbReference type="PANTHER" id="PTHR43420">
    <property type="entry name" value="ACETYLTRANSFERASE"/>
    <property type="match status" value="1"/>
</dbReference>
<evidence type="ECO:0000313" key="5">
    <source>
        <dbReference type="Proteomes" id="UP000215145"/>
    </source>
</evidence>
<dbReference type="AlphaFoldDB" id="A0A229P1C4"/>
<keyword evidence="1 4" id="KW-0808">Transferase</keyword>
<dbReference type="RefSeq" id="WP_089523028.1">
    <property type="nucleotide sequence ID" value="NZ_NMUQ01000001.1"/>
</dbReference>
<dbReference type="SUPFAM" id="SSF55729">
    <property type="entry name" value="Acyl-CoA N-acyltransferases (Nat)"/>
    <property type="match status" value="1"/>
</dbReference>
<name>A0A229P1C4_9BACL</name>
<evidence type="ECO:0000259" key="3">
    <source>
        <dbReference type="PROSITE" id="PS51186"/>
    </source>
</evidence>
<dbReference type="OrthoDB" id="9800193at2"/>
<evidence type="ECO:0000256" key="2">
    <source>
        <dbReference type="ARBA" id="ARBA00023315"/>
    </source>
</evidence>
<feature type="domain" description="N-acetyltransferase" evidence="3">
    <location>
        <begin position="35"/>
        <end position="180"/>
    </location>
</feature>